<dbReference type="Proteomes" id="UP000603453">
    <property type="component" value="Unassembled WGS sequence"/>
</dbReference>
<dbReference type="EMBL" id="JAEPRD010000168">
    <property type="protein sequence ID" value="KAG2195522.1"/>
    <property type="molecule type" value="Genomic_DNA"/>
</dbReference>
<dbReference type="GO" id="GO:0000329">
    <property type="term" value="C:fungal-type vacuole membrane"/>
    <property type="evidence" value="ECO:0007669"/>
    <property type="project" value="InterPro"/>
</dbReference>
<feature type="compositionally biased region" description="Low complexity" evidence="1">
    <location>
        <begin position="1596"/>
        <end position="1616"/>
    </location>
</feature>
<dbReference type="InterPro" id="IPR046368">
    <property type="entry name" value="Tag1"/>
</dbReference>
<accession>A0A8H7QNE3</accession>
<dbReference type="InterPro" id="IPR022185">
    <property type="entry name" value="DUF3712"/>
</dbReference>
<keyword evidence="2" id="KW-1133">Transmembrane helix</keyword>
<dbReference type="PANTHER" id="PTHR35895:SF1">
    <property type="entry name" value="LIPID-BINDING SERUM GLYCOPROTEIN C-TERMINAL DOMAIN-CONTAINING PROTEIN"/>
    <property type="match status" value="1"/>
</dbReference>
<feature type="compositionally biased region" description="Basic and acidic residues" evidence="1">
    <location>
        <begin position="16"/>
        <end position="27"/>
    </location>
</feature>
<feature type="compositionally biased region" description="Low complexity" evidence="1">
    <location>
        <begin position="1624"/>
        <end position="1633"/>
    </location>
</feature>
<dbReference type="OrthoDB" id="10039566at2759"/>
<protein>
    <submittedName>
        <fullName evidence="3">Uncharacterized protein</fullName>
    </submittedName>
</protein>
<organism evidence="3 4">
    <name type="scientific">Mucor saturninus</name>
    <dbReference type="NCBI Taxonomy" id="64648"/>
    <lineage>
        <taxon>Eukaryota</taxon>
        <taxon>Fungi</taxon>
        <taxon>Fungi incertae sedis</taxon>
        <taxon>Mucoromycota</taxon>
        <taxon>Mucoromycotina</taxon>
        <taxon>Mucoromycetes</taxon>
        <taxon>Mucorales</taxon>
        <taxon>Mucorineae</taxon>
        <taxon>Mucoraceae</taxon>
        <taxon>Mucor</taxon>
    </lineage>
</organism>
<evidence type="ECO:0000313" key="4">
    <source>
        <dbReference type="Proteomes" id="UP000603453"/>
    </source>
</evidence>
<dbReference type="PANTHER" id="PTHR35895">
    <property type="entry name" value="CHROMOSOME 16, WHOLE GENOME SHOTGUN SEQUENCE"/>
    <property type="match status" value="1"/>
</dbReference>
<feature type="transmembrane region" description="Helical" evidence="2">
    <location>
        <begin position="53"/>
        <end position="77"/>
    </location>
</feature>
<gene>
    <name evidence="3" type="ORF">INT47_002718</name>
</gene>
<keyword evidence="2" id="KW-0812">Transmembrane</keyword>
<feature type="region of interest" description="Disordered" evidence="1">
    <location>
        <begin position="1596"/>
        <end position="1670"/>
    </location>
</feature>
<proteinExistence type="predicted"/>
<dbReference type="Pfam" id="PF12505">
    <property type="entry name" value="DUF3712"/>
    <property type="match status" value="4"/>
</dbReference>
<feature type="compositionally biased region" description="Low complexity" evidence="1">
    <location>
        <begin position="1647"/>
        <end position="1662"/>
    </location>
</feature>
<comment type="caution">
    <text evidence="3">The sequence shown here is derived from an EMBL/GenBank/DDBJ whole genome shotgun (WGS) entry which is preliminary data.</text>
</comment>
<evidence type="ECO:0000256" key="2">
    <source>
        <dbReference type="SAM" id="Phobius"/>
    </source>
</evidence>
<evidence type="ECO:0000313" key="3">
    <source>
        <dbReference type="EMBL" id="KAG2195522.1"/>
    </source>
</evidence>
<evidence type="ECO:0000256" key="1">
    <source>
        <dbReference type="SAM" id="MobiDB-lite"/>
    </source>
</evidence>
<feature type="region of interest" description="Disordered" evidence="1">
    <location>
        <begin position="1"/>
        <end position="41"/>
    </location>
</feature>
<sequence length="1670" mass="176196">MTNQHNHGNDALLENRQSDEYYQRSTEDADMMEEYSEKPSAPSKVPFYKKKKYWIICSILTVITTITVVLLAIFVFFPMIAQNIMNAAKIDVDAAQISFSKPEALNSQTYSKRDGDNMNTTFYMNMESSLSKTGPFSANIRYHNPIEVLYKDQVLGNIFLFNDSSISHGKGTLNAITPFLIKDEAAFASFSRDMMAVESFEWTLRGKIDITALTRTATINLDKKITLNGMNGFPNVHIESFQLPGDDPNGGIFVELGTVLESPSPIGVQLGTIALSIGYDGVNIGTVQAENVNLAKGDNHILLKGTLIPQTDSNALEKVGNLFSNYVSGKVSNTSAVGISAAPDGVNPISWLSEGFKSVQLNVALAAAEPLKIINSVQMGYLDLNFDDANPYKPSANAPSVNADFKIPFGFSLNITEVTQNITLAVNTSDTETTDFATIHVPNVAAISDQKAGTLKFPLKNDAIAGIPERESFFDQYIYSLTASNNYTFMVSGNASTKTNTPIGPITLGGISFSVPTTLRGLQFLNSSATVINSLDVSGGTTQNLLLDINVTMINPSDFGISTGDVSFVMGADGTDLGLVTLSNLTLARGENTVAATATFDPKSSDVGKNLLSTFVMGSDNSVSISGYSNSTNISSLVGSLGALNLVSTLPGLKAALIQGGAMTVLPDTVTSGTVGVKVSIANPFSSGLSITKVTAAATLSGMPVGNIDQDISNNPFVIPGKATAESQDLDMNLNVEPASIALLLRTLAVKADMDTRSLDALLGLGGFEIAGMEAVGSDSSLFANFNISNYVMEAMKALKVDLSLTSGLSIGQYQQDLSFSQGSVAIKTDSSVTSLIPIVGQPIVQQIVDGAVLGFESIIMSAPTETGFSVQMKGSITKCGPIDAIISFPSPLSVSWQGKNLGTVTMAAISSKADVGANFDVAGKFVISNGDDMASFAAYMINNKDFVWDIATKDVSVNALGFTFTKISMEKFVTLAGAQGFKDSVTIKSFDLPSNDPAGGITLTAETSIKNPSQIGFNFAGVSFETIFKDADLGPLASNGAAVFPPQGAASISMKGRLVPQNSASGLAAINEVFNNYLGGNSSIVQVKGASASGPGGVVGWLSIAFKTLLIENVILPGPKVKPQLIPAVTLKDMSLDFTKDPWAPPASSSNVQAQIKSPFGFPLGVNELSMQVEATYKGSGVATLDVPTEKATTSSAGLVSTQFSNVPFKVIDKTLFSGFVQLLTLSPSVTFGLEGATNAVAQTAVGEISLKNIGFSVDTSLAGFADFGGKATILSIKISGGTSEYILIDLTFSLDNPSNITITIGDINFDTILNEFNSVIGSVYLKDVVIPPGSKVFSAQMHLGEHVTNSKGVSQVLSDYLTAATVPVTIVGSERSTTIAPLSPALSSVKLASSMSGIQANLISGIAVKGSLIGLIFQKKATSQITLQNPMDTSYAIKSVKASVVFKPTSGAEPFTVGTIDYNLPSPAVVPSKGSMKTDDWPVTIEGSGPEHLIQLLGMLFDKEKYFDVQQNVTVIVGGAYESEMFYYQDRVPFTLSIDNLPPIGIEPSSISAQSLPKNLTSITDPDEFQKMLSKFLSGKPLFDVSLSFNNPSSSTVPSTSNISASPTQTSSSTTKEEKDLTTTTTEPSKTIVKEPTTTSEEKSSVATSSEAKAAATTSERPWFKLPF</sequence>
<name>A0A8H7QNE3_9FUNG</name>
<keyword evidence="4" id="KW-1185">Reference proteome</keyword>
<reference evidence="3" key="1">
    <citation type="submission" date="2020-12" db="EMBL/GenBank/DDBJ databases">
        <title>Metabolic potential, ecology and presence of endohyphal bacteria is reflected in genomic diversity of Mucoromycotina.</title>
        <authorList>
            <person name="Muszewska A."/>
            <person name="Okrasinska A."/>
            <person name="Steczkiewicz K."/>
            <person name="Drgas O."/>
            <person name="Orlowska M."/>
            <person name="Perlinska-Lenart U."/>
            <person name="Aleksandrzak-Piekarczyk T."/>
            <person name="Szatraj K."/>
            <person name="Zielenkiewicz U."/>
            <person name="Pilsyk S."/>
            <person name="Malc E."/>
            <person name="Mieczkowski P."/>
            <person name="Kruszewska J.S."/>
            <person name="Biernat P."/>
            <person name="Pawlowska J."/>
        </authorList>
    </citation>
    <scope>NUCLEOTIDE SEQUENCE</scope>
    <source>
        <strain evidence="3">WA0000017839</strain>
    </source>
</reference>
<keyword evidence="2" id="KW-0472">Membrane</keyword>